<feature type="chain" id="PRO_5019305699" evidence="1">
    <location>
        <begin position="34"/>
        <end position="318"/>
    </location>
</feature>
<gene>
    <name evidence="3" type="ORF">EHYA_05510</name>
</gene>
<dbReference type="Pfam" id="PF12849">
    <property type="entry name" value="PBP_like_2"/>
    <property type="match status" value="1"/>
</dbReference>
<dbReference type="EMBL" id="BIFH01000025">
    <property type="protein sequence ID" value="GCD97813.1"/>
    <property type="molecule type" value="Genomic_DNA"/>
</dbReference>
<dbReference type="Proteomes" id="UP000286931">
    <property type="component" value="Unassembled WGS sequence"/>
</dbReference>
<evidence type="ECO:0000256" key="1">
    <source>
        <dbReference type="SAM" id="SignalP"/>
    </source>
</evidence>
<name>A0A401YT73_9ACTN</name>
<dbReference type="SUPFAM" id="SSF53850">
    <property type="entry name" value="Periplasmic binding protein-like II"/>
    <property type="match status" value="1"/>
</dbReference>
<proteinExistence type="predicted"/>
<keyword evidence="4" id="KW-1185">Reference proteome</keyword>
<reference evidence="3 4" key="1">
    <citation type="submission" date="2018-12" db="EMBL/GenBank/DDBJ databases">
        <title>Draft genome sequence of Embleya hyalina NBRC 13850T.</title>
        <authorList>
            <person name="Komaki H."/>
            <person name="Hosoyama A."/>
            <person name="Kimura A."/>
            <person name="Ichikawa N."/>
            <person name="Tamura T."/>
        </authorList>
    </citation>
    <scope>NUCLEOTIDE SEQUENCE [LARGE SCALE GENOMIC DNA]</scope>
    <source>
        <strain evidence="3 4">NBRC 13850</strain>
    </source>
</reference>
<evidence type="ECO:0000313" key="4">
    <source>
        <dbReference type="Proteomes" id="UP000286931"/>
    </source>
</evidence>
<accession>A0A401YT73</accession>
<comment type="caution">
    <text evidence="3">The sequence shown here is derived from an EMBL/GenBank/DDBJ whole genome shotgun (WGS) entry which is preliminary data.</text>
</comment>
<keyword evidence="1" id="KW-0732">Signal</keyword>
<dbReference type="AlphaFoldDB" id="A0A401YT73"/>
<feature type="signal peptide" evidence="1">
    <location>
        <begin position="1"/>
        <end position="33"/>
    </location>
</feature>
<feature type="domain" description="PBP" evidence="2">
    <location>
        <begin position="124"/>
        <end position="245"/>
    </location>
</feature>
<protein>
    <submittedName>
        <fullName evidence="3">Phosphate ABC transporter substrate-binding protein</fullName>
    </submittedName>
</protein>
<organism evidence="3 4">
    <name type="scientific">Embleya hyalina</name>
    <dbReference type="NCBI Taxonomy" id="516124"/>
    <lineage>
        <taxon>Bacteria</taxon>
        <taxon>Bacillati</taxon>
        <taxon>Actinomycetota</taxon>
        <taxon>Actinomycetes</taxon>
        <taxon>Kitasatosporales</taxon>
        <taxon>Streptomycetaceae</taxon>
        <taxon>Embleya</taxon>
    </lineage>
</organism>
<dbReference type="RefSeq" id="WP_126639760.1">
    <property type="nucleotide sequence ID" value="NZ_BIFH01000025.1"/>
</dbReference>
<dbReference type="Gene3D" id="3.40.190.10">
    <property type="entry name" value="Periplasmic binding protein-like II"/>
    <property type="match status" value="1"/>
</dbReference>
<sequence length="318" mass="33716">MLGSYRRRTVGALSAALGAAMTLVIGTTTSARAATFVNGGTDSLYNVTRALADDYAFNVDPNGDDWLTAPAAPGAFTFANAACNAYYATHPLPTNADVLPLERAQVVPNCFAFARTDVTPTTPTDLTYIRVAGDAVTWATKKPGAPTNLSKAVLKNIYNCTYTDWSQLPGSTASGAIQKHLPRAEGGLRRNFIKYVLDDFDPTAPANYPCSITVVGTAQPDRGDDPAIGSANAIIAYDASAYRAQTTPATGVVNHTNGFKLGSIDGKAPNTAAFTGNISTYYVIDARDTEIDTNTIAFINWAKAPAQRPIWQLFGFVP</sequence>
<dbReference type="OrthoDB" id="3636760at2"/>
<evidence type="ECO:0000259" key="2">
    <source>
        <dbReference type="Pfam" id="PF12849"/>
    </source>
</evidence>
<dbReference type="InterPro" id="IPR024370">
    <property type="entry name" value="PBP_domain"/>
</dbReference>
<evidence type="ECO:0000313" key="3">
    <source>
        <dbReference type="EMBL" id="GCD97813.1"/>
    </source>
</evidence>